<evidence type="ECO:0000313" key="2">
    <source>
        <dbReference type="Proteomes" id="UP000253606"/>
    </source>
</evidence>
<dbReference type="KEGG" id="abas:ACPOL_5302"/>
<accession>A0A2Z5G5R8</accession>
<proteinExistence type="predicted"/>
<dbReference type="AlphaFoldDB" id="A0A2Z5G5R8"/>
<dbReference type="Proteomes" id="UP000253606">
    <property type="component" value="Chromosome"/>
</dbReference>
<keyword evidence="2" id="KW-1185">Reference proteome</keyword>
<gene>
    <name evidence="1" type="ORF">ACPOL_5302</name>
</gene>
<name>A0A2Z5G5R8_9BACT</name>
<reference evidence="1 2" key="1">
    <citation type="journal article" date="2018" name="Front. Microbiol.">
        <title>Hydrolytic Capabilities as a Key to Environmental Success: Chitinolytic and Cellulolytic Acidobacteria From Acidic Sub-arctic Soils and Boreal Peatlands.</title>
        <authorList>
            <person name="Belova S.E."/>
            <person name="Ravin N.V."/>
            <person name="Pankratov T.A."/>
            <person name="Rakitin A.L."/>
            <person name="Ivanova A.A."/>
            <person name="Beletsky A.V."/>
            <person name="Mardanov A.V."/>
            <person name="Sinninghe Damste J.S."/>
            <person name="Dedysh S.N."/>
        </authorList>
    </citation>
    <scope>NUCLEOTIDE SEQUENCE [LARGE SCALE GENOMIC DNA]</scope>
    <source>
        <strain evidence="1 2">SBC82</strain>
    </source>
</reference>
<protein>
    <submittedName>
        <fullName evidence="1">Uncharacterized protein</fullName>
    </submittedName>
</protein>
<dbReference type="EMBL" id="CP030840">
    <property type="protein sequence ID" value="AXC14552.1"/>
    <property type="molecule type" value="Genomic_DNA"/>
</dbReference>
<sequence>MQHLHPALQRRAASWAFIAKQLGFPSTVPGVCPLCIPGFCPLRI</sequence>
<evidence type="ECO:0000313" key="1">
    <source>
        <dbReference type="EMBL" id="AXC14552.1"/>
    </source>
</evidence>
<organism evidence="1 2">
    <name type="scientific">Acidisarcina polymorpha</name>
    <dbReference type="NCBI Taxonomy" id="2211140"/>
    <lineage>
        <taxon>Bacteria</taxon>
        <taxon>Pseudomonadati</taxon>
        <taxon>Acidobacteriota</taxon>
        <taxon>Terriglobia</taxon>
        <taxon>Terriglobales</taxon>
        <taxon>Acidobacteriaceae</taxon>
        <taxon>Acidisarcina</taxon>
    </lineage>
</organism>